<dbReference type="AlphaFoldDB" id="A0A9Q7V0U4"/>
<keyword evidence="6" id="KW-0614">Plasmid</keyword>
<dbReference type="GO" id="GO:0005829">
    <property type="term" value="C:cytosol"/>
    <property type="evidence" value="ECO:0007669"/>
    <property type="project" value="TreeGrafter"/>
</dbReference>
<dbReference type="RefSeq" id="WP_115713634.1">
    <property type="nucleotide sequence ID" value="NZ_LT984814.1"/>
</dbReference>
<dbReference type="InterPro" id="IPR036388">
    <property type="entry name" value="WH-like_DNA-bd_sf"/>
</dbReference>
<name>A0A9Q7V0U4_9BURK</name>
<dbReference type="InterPro" id="IPR005119">
    <property type="entry name" value="LysR_subst-bd"/>
</dbReference>
<dbReference type="InterPro" id="IPR050950">
    <property type="entry name" value="HTH-type_LysR_regulators"/>
</dbReference>
<geneLocation type="plasmid" evidence="7">
    <name>cbm2636_mp</name>
</geneLocation>
<dbReference type="EMBL" id="LT984814">
    <property type="protein sequence ID" value="SPD68317.1"/>
    <property type="molecule type" value="Genomic_DNA"/>
</dbReference>
<reference evidence="6 7" key="1">
    <citation type="submission" date="2018-01" db="EMBL/GenBank/DDBJ databases">
        <authorList>
            <person name="Clerissi C."/>
        </authorList>
    </citation>
    <scope>NUCLEOTIDE SEQUENCE [LARGE SCALE GENOMIC DNA]</scope>
    <source>
        <strain evidence="6">Cupriavidus taiwanensis SWF 66322</strain>
        <plasmid evidence="7">cbm2636_mp</plasmid>
    </source>
</reference>
<dbReference type="SUPFAM" id="SSF53850">
    <property type="entry name" value="Periplasmic binding protein-like II"/>
    <property type="match status" value="1"/>
</dbReference>
<dbReference type="InterPro" id="IPR036390">
    <property type="entry name" value="WH_DNA-bd_sf"/>
</dbReference>
<feature type="domain" description="HTH lysR-type" evidence="5">
    <location>
        <begin position="1"/>
        <end position="58"/>
    </location>
</feature>
<keyword evidence="4" id="KW-0804">Transcription</keyword>
<proteinExistence type="inferred from homology"/>
<dbReference type="GO" id="GO:0003700">
    <property type="term" value="F:DNA-binding transcription factor activity"/>
    <property type="evidence" value="ECO:0007669"/>
    <property type="project" value="InterPro"/>
</dbReference>
<protein>
    <submittedName>
        <fullName evidence="6">Transcriptional regulator, LysR family</fullName>
    </submittedName>
</protein>
<dbReference type="PANTHER" id="PTHR30419">
    <property type="entry name" value="HTH-TYPE TRANSCRIPTIONAL REGULATOR YBHD"/>
    <property type="match status" value="1"/>
</dbReference>
<evidence type="ECO:0000259" key="5">
    <source>
        <dbReference type="PROSITE" id="PS50931"/>
    </source>
</evidence>
<dbReference type="Proteomes" id="UP000254259">
    <property type="component" value="Plasmid CBM2636_mp"/>
</dbReference>
<accession>A0A9Q7V0U4</accession>
<sequence>METRDIEYILAVAAHGGIGRAAEALGISQPALTKAVQRVEAQAGLPLFERTANGIAATYAGTRFLERARRIQLEYQDGIKEMLGIRTGEQGILRVGYSPSIPGDVILGACQQLVRERPVARLRLRRRLARDLLDLLAAGELDMAVAPTPSGALADTFAVQPLFDDRLVVVADQGHALLRRRKLRLADLADQEWLLPERHITLRQQVDAAFRQRGLPEPQPRIEIDFGSSSLFALMQGTQMLSIANAGGEAMQRGLRELPLGVEELDLRRRIGVVTRAGAYLSPLAQRLTELLREHSRDPGIPCLA</sequence>
<evidence type="ECO:0000313" key="6">
    <source>
        <dbReference type="EMBL" id="SPD68317.1"/>
    </source>
</evidence>
<keyword evidence="3" id="KW-0238">DNA-binding</keyword>
<evidence type="ECO:0000256" key="1">
    <source>
        <dbReference type="ARBA" id="ARBA00009437"/>
    </source>
</evidence>
<evidence type="ECO:0000313" key="7">
    <source>
        <dbReference type="Proteomes" id="UP000254259"/>
    </source>
</evidence>
<dbReference type="Gene3D" id="3.40.190.290">
    <property type="match status" value="1"/>
</dbReference>
<evidence type="ECO:0000256" key="3">
    <source>
        <dbReference type="ARBA" id="ARBA00023125"/>
    </source>
</evidence>
<dbReference type="Gene3D" id="1.10.10.10">
    <property type="entry name" value="Winged helix-like DNA-binding domain superfamily/Winged helix DNA-binding domain"/>
    <property type="match status" value="1"/>
</dbReference>
<keyword evidence="2" id="KW-0805">Transcription regulation</keyword>
<dbReference type="PRINTS" id="PR00039">
    <property type="entry name" value="HTHLYSR"/>
</dbReference>
<comment type="similarity">
    <text evidence="1">Belongs to the LysR transcriptional regulatory family.</text>
</comment>
<dbReference type="Pfam" id="PF03466">
    <property type="entry name" value="LysR_substrate"/>
    <property type="match status" value="1"/>
</dbReference>
<evidence type="ECO:0000256" key="4">
    <source>
        <dbReference type="ARBA" id="ARBA00023163"/>
    </source>
</evidence>
<dbReference type="SUPFAM" id="SSF46785">
    <property type="entry name" value="Winged helix' DNA-binding domain"/>
    <property type="match status" value="1"/>
</dbReference>
<dbReference type="InterPro" id="IPR000847">
    <property type="entry name" value="LysR_HTH_N"/>
</dbReference>
<gene>
    <name evidence="6" type="ORF">CBM2636_MP21167</name>
</gene>
<evidence type="ECO:0000256" key="2">
    <source>
        <dbReference type="ARBA" id="ARBA00023015"/>
    </source>
</evidence>
<organism evidence="6 7">
    <name type="scientific">Cupriavidus taiwanensis</name>
    <dbReference type="NCBI Taxonomy" id="164546"/>
    <lineage>
        <taxon>Bacteria</taxon>
        <taxon>Pseudomonadati</taxon>
        <taxon>Pseudomonadota</taxon>
        <taxon>Betaproteobacteria</taxon>
        <taxon>Burkholderiales</taxon>
        <taxon>Burkholderiaceae</taxon>
        <taxon>Cupriavidus</taxon>
    </lineage>
</organism>
<dbReference type="Pfam" id="PF00126">
    <property type="entry name" value="HTH_1"/>
    <property type="match status" value="1"/>
</dbReference>
<dbReference type="PROSITE" id="PS50931">
    <property type="entry name" value="HTH_LYSR"/>
    <property type="match status" value="1"/>
</dbReference>
<dbReference type="GO" id="GO:0003677">
    <property type="term" value="F:DNA binding"/>
    <property type="evidence" value="ECO:0007669"/>
    <property type="project" value="UniProtKB-KW"/>
</dbReference>